<dbReference type="PANTHER" id="PTHR23327">
    <property type="entry name" value="RING FINGER PROTEIN 127"/>
    <property type="match status" value="1"/>
</dbReference>
<proteinExistence type="predicted"/>
<feature type="compositionally biased region" description="Low complexity" evidence="5">
    <location>
        <begin position="566"/>
        <end position="584"/>
    </location>
</feature>
<feature type="compositionally biased region" description="Basic residues" evidence="5">
    <location>
        <begin position="585"/>
        <end position="600"/>
    </location>
</feature>
<reference evidence="8" key="1">
    <citation type="submission" date="2013-07" db="EMBL/GenBank/DDBJ databases">
        <title>The Genome Sequence of Cryptococcus dejecticola CBS10117.</title>
        <authorList>
            <consortium name="The Broad Institute Genome Sequencing Platform"/>
            <person name="Cuomo C."/>
            <person name="Litvintseva A."/>
            <person name="Chen Y."/>
            <person name="Heitman J."/>
            <person name="Sun S."/>
            <person name="Springer D."/>
            <person name="Dromer F."/>
            <person name="Young S.K."/>
            <person name="Zeng Q."/>
            <person name="Gargeya S."/>
            <person name="Fitzgerald M."/>
            <person name="Abouelleil A."/>
            <person name="Alvarado L."/>
            <person name="Berlin A.M."/>
            <person name="Chapman S.B."/>
            <person name="Dewar J."/>
            <person name="Goldberg J."/>
            <person name="Griggs A."/>
            <person name="Gujja S."/>
            <person name="Hansen M."/>
            <person name="Howarth C."/>
            <person name="Imamovic A."/>
            <person name="Larimer J."/>
            <person name="McCowan C."/>
            <person name="Murphy C."/>
            <person name="Pearson M."/>
            <person name="Priest M."/>
            <person name="Roberts A."/>
            <person name="Saif S."/>
            <person name="Shea T."/>
            <person name="Sykes S."/>
            <person name="Wortman J."/>
            <person name="Nusbaum C."/>
            <person name="Birren B."/>
        </authorList>
    </citation>
    <scope>NUCLEOTIDE SEQUENCE [LARGE SCALE GENOMIC DNA]</scope>
    <source>
        <strain evidence="8">CBS 10117</strain>
    </source>
</reference>
<dbReference type="RefSeq" id="XP_018263346.1">
    <property type="nucleotide sequence ID" value="XM_018408135.1"/>
</dbReference>
<dbReference type="GeneID" id="28968539"/>
<feature type="domain" description="Lon N-terminal" evidence="7">
    <location>
        <begin position="705"/>
        <end position="1010"/>
    </location>
</feature>
<dbReference type="EMBL" id="CP144534">
    <property type="protein sequence ID" value="WWC61598.1"/>
    <property type="molecule type" value="Genomic_DNA"/>
</dbReference>
<evidence type="ECO:0000259" key="6">
    <source>
        <dbReference type="PROSITE" id="PS50089"/>
    </source>
</evidence>
<reference evidence="9" key="3">
    <citation type="submission" date="2024-02" db="EMBL/GenBank/DDBJ databases">
        <title>Comparative genomics of Cryptococcus and Kwoniella reveals pathogenesis evolution and contrasting modes of karyotype evolution via chromosome fusion or intercentromeric recombination.</title>
        <authorList>
            <person name="Coelho M.A."/>
            <person name="David-Palma M."/>
            <person name="Shea T."/>
            <person name="Bowers K."/>
            <person name="McGinley-Smith S."/>
            <person name="Mohammad A.W."/>
            <person name="Gnirke A."/>
            <person name="Yurkov A.M."/>
            <person name="Nowrousian M."/>
            <person name="Sun S."/>
            <person name="Cuomo C.A."/>
            <person name="Heitman J."/>
        </authorList>
    </citation>
    <scope>NUCLEOTIDE SEQUENCE</scope>
    <source>
        <strain evidence="9">CBS 10117</strain>
    </source>
</reference>
<dbReference type="Proteomes" id="UP000078595">
    <property type="component" value="Chromosome 5"/>
</dbReference>
<feature type="domain" description="RING-type" evidence="6">
    <location>
        <begin position="622"/>
        <end position="660"/>
    </location>
</feature>
<sequence length="1014" mass="108561">MSAPLRPPSPSSRRHTMSRSTPPPPYRAPSPTPTRQVDPETASIQSSSSGTALEQLDRPSGSSSSSSMRSGPSIASSSTSPIFSSASSFPTPDFSTAPTSPAQSTSATRSWRPTTNVPSHIHRRHRRMGSDEAQANRWLSEDEGVGSSTSRVRRRRSVGSRSRRWDDRDDRGHGNGGGDAGSASHSRQHPSDKVTNTQEAVDAISQSKRSAIAPPRPIPQRMASFDSRPNHADPILATTSSSQTAVGSDPPQIDQLVPSQISSDNHVGLGIRASGSATAPSMPVLSATEAGIVPLVASGPVPDFASRAGGDRIEGSSLSTSGAFAEDVGPMPSRLEQRQDMVERLTRILGCALCPPLDGKTPSLHHPITLPCGHTLSAKHIFIPAPPPLHFMNEPPHEIFAAQQRQHQQRLSIWSNVMCPIPTCKRFSPTASASSIMSKVEIPGVESPSDDTPAGSGLPRTGLLASGVHYYPPAPTPAAMPAPPPAYSSEDAGAASGSPLLDVSVDRILALVKKERLRLEDDLMMGRGGHEEIDVDTSSSGSEPDDEKPVLPPSMASQSSLTHDFSLLGSSSTPSGSSSLMSRTGSKRRRGDHKAPRRVPRSSLQQDSTDEFEKELLSTLECDVCAMLLYEPVTTPCQHSFCAKCLSRSLDHSSRCPVCRQDLPSFAFFQDHAVNKVLLTIIKTAFPEEYVERQQAIERDERDARLDTPIFVCTLAFPGMPTILHVFEPRYRLMIRRCIESTTPRFGMVLPARGTGPPQLQGLMEYGTMLEIQSVQMLPDGRSMVETVGTHRFKLLEKGNLDGYTVGRIERIDDVSPEEEIAMEREAVSRATMSRANPGPSTSASGTNVSVSGVPAVPGPAASGLTNTAAAQSHSGPPASASAPAPAPAMGSFLPPGMGSGMGGGPVDFAALASQAASAPASGVDDTPETTEELMAICQAFIDQLRSGSAPWLLQRLNNTYGSMPTDPSEFSYWMALVMPIDEYEKARLLPIRSPRLRLKLIVHWVESLRSSWW</sequence>
<dbReference type="InterPro" id="IPR001841">
    <property type="entry name" value="Znf_RING"/>
</dbReference>
<feature type="compositionally biased region" description="Polar residues" evidence="5">
    <location>
        <begin position="237"/>
        <end position="246"/>
    </location>
</feature>
<dbReference type="SUPFAM" id="SSF88697">
    <property type="entry name" value="PUA domain-like"/>
    <property type="match status" value="1"/>
</dbReference>
<dbReference type="SMART" id="SM00184">
    <property type="entry name" value="RING"/>
    <property type="match status" value="1"/>
</dbReference>
<feature type="compositionally biased region" description="Pro residues" evidence="5">
    <location>
        <begin position="476"/>
        <end position="486"/>
    </location>
</feature>
<dbReference type="CDD" id="cd16514">
    <property type="entry name" value="RING-HC_LONFs_rpt2"/>
    <property type="match status" value="1"/>
</dbReference>
<feature type="region of interest" description="Disordered" evidence="5">
    <location>
        <begin position="476"/>
        <end position="498"/>
    </location>
</feature>
<evidence type="ECO:0000313" key="8">
    <source>
        <dbReference type="EMBL" id="OBR85504.1"/>
    </source>
</evidence>
<keyword evidence="1" id="KW-0479">Metal-binding</keyword>
<feature type="compositionally biased region" description="Low complexity" evidence="5">
    <location>
        <begin position="58"/>
        <end position="108"/>
    </location>
</feature>
<dbReference type="KEGG" id="kdj:28968539"/>
<feature type="compositionally biased region" description="Pro residues" evidence="5">
    <location>
        <begin position="1"/>
        <end position="10"/>
    </location>
</feature>
<feature type="compositionally biased region" description="Polar residues" evidence="5">
    <location>
        <begin position="42"/>
        <end position="52"/>
    </location>
</feature>
<dbReference type="Pfam" id="PF02190">
    <property type="entry name" value="LON_substr_bdg"/>
    <property type="match status" value="1"/>
</dbReference>
<feature type="region of interest" description="Disordered" evidence="5">
    <location>
        <begin position="1"/>
        <end position="255"/>
    </location>
</feature>
<feature type="compositionally biased region" description="Polar residues" evidence="5">
    <location>
        <begin position="193"/>
        <end position="209"/>
    </location>
</feature>
<dbReference type="InterPro" id="IPR046336">
    <property type="entry name" value="Lon_prtase_N_sf"/>
</dbReference>
<evidence type="ECO:0000256" key="3">
    <source>
        <dbReference type="ARBA" id="ARBA00022833"/>
    </source>
</evidence>
<dbReference type="InterPro" id="IPR017907">
    <property type="entry name" value="Znf_RING_CS"/>
</dbReference>
<evidence type="ECO:0000256" key="2">
    <source>
        <dbReference type="ARBA" id="ARBA00022771"/>
    </source>
</evidence>
<evidence type="ECO:0000313" key="10">
    <source>
        <dbReference type="Proteomes" id="UP000078595"/>
    </source>
</evidence>
<keyword evidence="10" id="KW-1185">Reference proteome</keyword>
<dbReference type="InterPro" id="IPR015947">
    <property type="entry name" value="PUA-like_sf"/>
</dbReference>
<accession>A0A1A6A628</accession>
<dbReference type="Gene3D" id="1.20.58.1480">
    <property type="match status" value="1"/>
</dbReference>
<dbReference type="STRING" id="1296121.A0A1A6A628"/>
<dbReference type="AlphaFoldDB" id="A0A1A6A628"/>
<dbReference type="Gene3D" id="3.30.40.10">
    <property type="entry name" value="Zinc/RING finger domain, C3HC4 (zinc finger)"/>
    <property type="match status" value="1"/>
</dbReference>
<protein>
    <recommendedName>
        <fullName evidence="11">RING-type domain-containing protein</fullName>
    </recommendedName>
</protein>
<reference evidence="9" key="2">
    <citation type="submission" date="2013-07" db="EMBL/GenBank/DDBJ databases">
        <authorList>
            <consortium name="The Broad Institute Genome Sequencing Platform"/>
            <person name="Cuomo C."/>
            <person name="Litvintseva A."/>
            <person name="Chen Y."/>
            <person name="Heitman J."/>
            <person name="Sun S."/>
            <person name="Springer D."/>
            <person name="Dromer F."/>
            <person name="Young S.K."/>
            <person name="Zeng Q."/>
            <person name="Gargeya S."/>
            <person name="Fitzgerald M."/>
            <person name="Abouelleil A."/>
            <person name="Alvarado L."/>
            <person name="Berlin A.M."/>
            <person name="Chapman S.B."/>
            <person name="Dewar J."/>
            <person name="Goldberg J."/>
            <person name="Griggs A."/>
            <person name="Gujja S."/>
            <person name="Hansen M."/>
            <person name="Howarth C."/>
            <person name="Imamovic A."/>
            <person name="Larimer J."/>
            <person name="McCowan C."/>
            <person name="Murphy C."/>
            <person name="Pearson M."/>
            <person name="Priest M."/>
            <person name="Roberts A."/>
            <person name="Saif S."/>
            <person name="Shea T."/>
            <person name="Sykes S."/>
            <person name="Wortman J."/>
            <person name="Nusbaum C."/>
            <person name="Birren B."/>
        </authorList>
    </citation>
    <scope>NUCLEOTIDE SEQUENCE</scope>
    <source>
        <strain evidence="9">CBS 10117</strain>
    </source>
</reference>
<name>A0A1A6A628_9TREE</name>
<feature type="region of interest" description="Disordered" evidence="5">
    <location>
        <begin position="828"/>
        <end position="888"/>
    </location>
</feature>
<dbReference type="Pfam" id="PF13923">
    <property type="entry name" value="zf-C3HC4_2"/>
    <property type="match status" value="1"/>
</dbReference>
<keyword evidence="3" id="KW-0862">Zinc</keyword>
<feature type="compositionally biased region" description="Pro residues" evidence="5">
    <location>
        <begin position="21"/>
        <end position="32"/>
    </location>
</feature>
<dbReference type="EMBL" id="KI894031">
    <property type="protein sequence ID" value="OBR85504.1"/>
    <property type="molecule type" value="Genomic_DNA"/>
</dbReference>
<organism evidence="8">
    <name type="scientific">Kwoniella dejecticola CBS 10117</name>
    <dbReference type="NCBI Taxonomy" id="1296121"/>
    <lineage>
        <taxon>Eukaryota</taxon>
        <taxon>Fungi</taxon>
        <taxon>Dikarya</taxon>
        <taxon>Basidiomycota</taxon>
        <taxon>Agaricomycotina</taxon>
        <taxon>Tremellomycetes</taxon>
        <taxon>Tremellales</taxon>
        <taxon>Cryptococcaceae</taxon>
        <taxon>Kwoniella</taxon>
    </lineage>
</organism>
<dbReference type="Gene3D" id="2.30.130.40">
    <property type="entry name" value="LON domain-like"/>
    <property type="match status" value="1"/>
</dbReference>
<evidence type="ECO:0000256" key="4">
    <source>
        <dbReference type="PROSITE-ProRule" id="PRU00175"/>
    </source>
</evidence>
<dbReference type="InterPro" id="IPR003111">
    <property type="entry name" value="Lon_prtase_N"/>
</dbReference>
<feature type="compositionally biased region" description="Polar residues" evidence="5">
    <location>
        <begin position="109"/>
        <end position="118"/>
    </location>
</feature>
<feature type="compositionally biased region" description="Polar residues" evidence="5">
    <location>
        <begin position="831"/>
        <end position="848"/>
    </location>
</feature>
<feature type="compositionally biased region" description="Basic and acidic residues" evidence="5">
    <location>
        <begin position="163"/>
        <end position="173"/>
    </location>
</feature>
<evidence type="ECO:0008006" key="11">
    <source>
        <dbReference type="Google" id="ProtNLM"/>
    </source>
</evidence>
<dbReference type="OrthoDB" id="264917at2759"/>
<evidence type="ECO:0000259" key="7">
    <source>
        <dbReference type="PROSITE" id="PS51787"/>
    </source>
</evidence>
<keyword evidence="2 4" id="KW-0863">Zinc-finger</keyword>
<dbReference type="VEuPathDB" id="FungiDB:I303_04840"/>
<dbReference type="GO" id="GO:0008270">
    <property type="term" value="F:zinc ion binding"/>
    <property type="evidence" value="ECO:0007669"/>
    <property type="project" value="UniProtKB-KW"/>
</dbReference>
<dbReference type="PANTHER" id="PTHR23327:SF42">
    <property type="entry name" value="LON PEPTIDASE N-TERMINAL DOMAIN AND RING FINGER PROTEIN C14F5.10C"/>
    <property type="match status" value="1"/>
</dbReference>
<feature type="compositionally biased region" description="Basic residues" evidence="5">
    <location>
        <begin position="151"/>
        <end position="162"/>
    </location>
</feature>
<dbReference type="PROSITE" id="PS00518">
    <property type="entry name" value="ZF_RING_1"/>
    <property type="match status" value="1"/>
</dbReference>
<dbReference type="SUPFAM" id="SSF57850">
    <property type="entry name" value="RING/U-box"/>
    <property type="match status" value="1"/>
</dbReference>
<gene>
    <name evidence="8" type="ORF">I303_04840</name>
    <name evidence="9" type="ORF">I303_104182</name>
</gene>
<dbReference type="PROSITE" id="PS50089">
    <property type="entry name" value="ZF_RING_2"/>
    <property type="match status" value="1"/>
</dbReference>
<feature type="region of interest" description="Disordered" evidence="5">
    <location>
        <begin position="523"/>
        <end position="610"/>
    </location>
</feature>
<dbReference type="PROSITE" id="PS51787">
    <property type="entry name" value="LON_N"/>
    <property type="match status" value="1"/>
</dbReference>
<feature type="compositionally biased region" description="Low complexity" evidence="5">
    <location>
        <begin position="849"/>
        <end position="888"/>
    </location>
</feature>
<dbReference type="GO" id="GO:0061630">
    <property type="term" value="F:ubiquitin protein ligase activity"/>
    <property type="evidence" value="ECO:0007669"/>
    <property type="project" value="TreeGrafter"/>
</dbReference>
<evidence type="ECO:0000256" key="1">
    <source>
        <dbReference type="ARBA" id="ARBA00022723"/>
    </source>
</evidence>
<dbReference type="InterPro" id="IPR013083">
    <property type="entry name" value="Znf_RING/FYVE/PHD"/>
</dbReference>
<evidence type="ECO:0000313" key="9">
    <source>
        <dbReference type="EMBL" id="WWC61598.1"/>
    </source>
</evidence>
<dbReference type="SMART" id="SM00464">
    <property type="entry name" value="LON"/>
    <property type="match status" value="1"/>
</dbReference>
<evidence type="ECO:0000256" key="5">
    <source>
        <dbReference type="SAM" id="MobiDB-lite"/>
    </source>
</evidence>